<dbReference type="PANTHER" id="PTHR44688">
    <property type="entry name" value="DNA-BINDING TRANSCRIPTIONAL ACTIVATOR DEVR_DOSR"/>
    <property type="match status" value="1"/>
</dbReference>
<name>A0A448DVR4_PSEFL</name>
<dbReference type="GO" id="GO:0003677">
    <property type="term" value="F:DNA binding"/>
    <property type="evidence" value="ECO:0007669"/>
    <property type="project" value="UniProtKB-KW"/>
</dbReference>
<keyword evidence="1" id="KW-0805">Transcription regulation</keyword>
<evidence type="ECO:0000256" key="1">
    <source>
        <dbReference type="ARBA" id="ARBA00023015"/>
    </source>
</evidence>
<gene>
    <name evidence="5" type="primary">nreC</name>
    <name evidence="5" type="ORF">NCTC9428_02524</name>
</gene>
<keyword evidence="2" id="KW-0238">DNA-binding</keyword>
<reference evidence="5 6" key="1">
    <citation type="submission" date="2018-12" db="EMBL/GenBank/DDBJ databases">
        <authorList>
            <consortium name="Pathogen Informatics"/>
        </authorList>
    </citation>
    <scope>NUCLEOTIDE SEQUENCE [LARGE SCALE GENOMIC DNA]</scope>
    <source>
        <strain evidence="5 6">NCTC9428</strain>
    </source>
</reference>
<dbReference type="PROSITE" id="PS00622">
    <property type="entry name" value="HTH_LUXR_1"/>
    <property type="match status" value="1"/>
</dbReference>
<dbReference type="CDD" id="cd06170">
    <property type="entry name" value="LuxR_C_like"/>
    <property type="match status" value="1"/>
</dbReference>
<dbReference type="SMART" id="SM00421">
    <property type="entry name" value="HTH_LUXR"/>
    <property type="match status" value="1"/>
</dbReference>
<evidence type="ECO:0000313" key="5">
    <source>
        <dbReference type="EMBL" id="VEF10909.1"/>
    </source>
</evidence>
<evidence type="ECO:0000259" key="4">
    <source>
        <dbReference type="PROSITE" id="PS50043"/>
    </source>
</evidence>
<dbReference type="Gene3D" id="1.10.10.10">
    <property type="entry name" value="Winged helix-like DNA-binding domain superfamily/Winged helix DNA-binding domain"/>
    <property type="match status" value="1"/>
</dbReference>
<evidence type="ECO:0000256" key="2">
    <source>
        <dbReference type="ARBA" id="ARBA00023125"/>
    </source>
</evidence>
<dbReference type="InterPro" id="IPR000792">
    <property type="entry name" value="Tscrpt_reg_LuxR_C"/>
</dbReference>
<dbReference type="PRINTS" id="PR00038">
    <property type="entry name" value="HTHLUXR"/>
</dbReference>
<dbReference type="InterPro" id="IPR036388">
    <property type="entry name" value="WH-like_DNA-bd_sf"/>
</dbReference>
<dbReference type="GO" id="GO:0006355">
    <property type="term" value="P:regulation of DNA-templated transcription"/>
    <property type="evidence" value="ECO:0007669"/>
    <property type="project" value="InterPro"/>
</dbReference>
<evidence type="ECO:0000313" key="6">
    <source>
        <dbReference type="Proteomes" id="UP000281909"/>
    </source>
</evidence>
<feature type="domain" description="HTH luxR-type" evidence="4">
    <location>
        <begin position="199"/>
        <end position="264"/>
    </location>
</feature>
<dbReference type="SUPFAM" id="SSF46894">
    <property type="entry name" value="C-terminal effector domain of the bipartite response regulators"/>
    <property type="match status" value="1"/>
</dbReference>
<organism evidence="5 6">
    <name type="scientific">Pseudomonas fluorescens</name>
    <dbReference type="NCBI Taxonomy" id="294"/>
    <lineage>
        <taxon>Bacteria</taxon>
        <taxon>Pseudomonadati</taxon>
        <taxon>Pseudomonadota</taxon>
        <taxon>Gammaproteobacteria</taxon>
        <taxon>Pseudomonadales</taxon>
        <taxon>Pseudomonadaceae</taxon>
        <taxon>Pseudomonas</taxon>
    </lineage>
</organism>
<dbReference type="AlphaFoldDB" id="A0A448DVR4"/>
<sequence>MGRNVSITLQDIAWHQAVGKLIEGLDRPNFWLALVRLLDRYISVDSWVVLIFSNGRPQVLAECPGKDGGPDPLFEDYLKGLYLLDPFYLANREAPQNGLFWLADVAPECFEQTDYYQRYFRLNIVADEVHINVQLDAERTLSLSLGSEGRFNPEQIALLTLIQSWVAALMRQRMVFEREVLEQTASPAPSWQSWLDATDQQLDTPLSARELEVGRLMLSGCSNKEIARKLGISTETVKVHRKHMYSKLGIKSQSELFSLFLSAQS</sequence>
<evidence type="ECO:0000256" key="3">
    <source>
        <dbReference type="ARBA" id="ARBA00023163"/>
    </source>
</evidence>
<keyword evidence="3" id="KW-0804">Transcription</keyword>
<protein>
    <submittedName>
        <fullName evidence="5">LuxR family transcriptional regulator</fullName>
    </submittedName>
</protein>
<dbReference type="Proteomes" id="UP000281909">
    <property type="component" value="Chromosome"/>
</dbReference>
<dbReference type="PROSITE" id="PS50043">
    <property type="entry name" value="HTH_LUXR_2"/>
    <property type="match status" value="1"/>
</dbReference>
<accession>A0A448DVR4</accession>
<dbReference type="Pfam" id="PF00196">
    <property type="entry name" value="GerE"/>
    <property type="match status" value="1"/>
</dbReference>
<dbReference type="EMBL" id="LR134318">
    <property type="protein sequence ID" value="VEF10909.1"/>
    <property type="molecule type" value="Genomic_DNA"/>
</dbReference>
<dbReference type="PANTHER" id="PTHR44688:SF16">
    <property type="entry name" value="DNA-BINDING TRANSCRIPTIONAL ACTIVATOR DEVR_DOSR"/>
    <property type="match status" value="1"/>
</dbReference>
<dbReference type="InterPro" id="IPR016032">
    <property type="entry name" value="Sig_transdc_resp-reg_C-effctor"/>
</dbReference>
<proteinExistence type="predicted"/>